<feature type="compositionally biased region" description="Basic residues" evidence="7">
    <location>
        <begin position="406"/>
        <end position="418"/>
    </location>
</feature>
<keyword evidence="5" id="KW-0963">Cytoplasm</keyword>
<evidence type="ECO:0000256" key="5">
    <source>
        <dbReference type="HAMAP-Rule" id="MF_01494"/>
    </source>
</evidence>
<dbReference type="InterPro" id="IPR030881">
    <property type="entry name" value="CshB"/>
</dbReference>
<evidence type="ECO:0000256" key="1">
    <source>
        <dbReference type="ARBA" id="ARBA00022741"/>
    </source>
</evidence>
<evidence type="ECO:0000313" key="12">
    <source>
        <dbReference type="Proteomes" id="UP000077856"/>
    </source>
</evidence>
<dbReference type="STRING" id="1196031.A361_21010"/>
<dbReference type="SUPFAM" id="SSF52540">
    <property type="entry name" value="P-loop containing nucleoside triphosphate hydrolases"/>
    <property type="match status" value="1"/>
</dbReference>
<feature type="short sequence motif" description="Q motif" evidence="6">
    <location>
        <begin position="4"/>
        <end position="32"/>
    </location>
</feature>
<dbReference type="Pfam" id="PF00270">
    <property type="entry name" value="DEAD"/>
    <property type="match status" value="1"/>
</dbReference>
<keyword evidence="1 5" id="KW-0547">Nucleotide-binding</keyword>
<dbReference type="PANTHER" id="PTHR47963:SF1">
    <property type="entry name" value="DEAD-BOX ATP-DEPENDENT RNA HELICASE CSHB"/>
    <property type="match status" value="1"/>
</dbReference>
<evidence type="ECO:0000256" key="4">
    <source>
        <dbReference type="ARBA" id="ARBA00022840"/>
    </source>
</evidence>
<gene>
    <name evidence="5" type="primary">cshB</name>
    <name evidence="11" type="ORF">A361_21010</name>
</gene>
<accession>A0A160MF57</accession>
<keyword evidence="4 5" id="KW-0067">ATP-binding</keyword>
<dbReference type="PROSITE" id="PS51192">
    <property type="entry name" value="HELICASE_ATP_BIND_1"/>
    <property type="match status" value="1"/>
</dbReference>
<dbReference type="InterPro" id="IPR044742">
    <property type="entry name" value="DEAD/DEAH_RhlB"/>
</dbReference>
<feature type="region of interest" description="Disordered" evidence="7">
    <location>
        <begin position="379"/>
        <end position="418"/>
    </location>
</feature>
<dbReference type="GO" id="GO:0006401">
    <property type="term" value="P:RNA catabolic process"/>
    <property type="evidence" value="ECO:0007669"/>
    <property type="project" value="UniProtKB-UniRule"/>
</dbReference>
<feature type="domain" description="Helicase ATP-binding" evidence="8">
    <location>
        <begin position="35"/>
        <end position="209"/>
    </location>
</feature>
<reference evidence="11 12" key="1">
    <citation type="submission" date="2016-04" db="EMBL/GenBank/DDBJ databases">
        <title>Complete genome sequence of Bacillus oceanisediminis strain 2691.</title>
        <authorList>
            <person name="Jeong H."/>
            <person name="Kim H.J."/>
            <person name="Lee D.-W."/>
        </authorList>
    </citation>
    <scope>NUCLEOTIDE SEQUENCE [LARGE SCALE GENOMIC DNA]</scope>
    <source>
        <strain evidence="11 12">2691</strain>
    </source>
</reference>
<dbReference type="InterPro" id="IPR001650">
    <property type="entry name" value="Helicase_C-like"/>
</dbReference>
<dbReference type="Pfam" id="PF00271">
    <property type="entry name" value="Helicase_C"/>
    <property type="match status" value="1"/>
</dbReference>
<dbReference type="Proteomes" id="UP000077856">
    <property type="component" value="Chromosome"/>
</dbReference>
<dbReference type="PROSITE" id="PS51194">
    <property type="entry name" value="HELICASE_CTER"/>
    <property type="match status" value="1"/>
</dbReference>
<dbReference type="SMART" id="SM00490">
    <property type="entry name" value="HELICc"/>
    <property type="match status" value="1"/>
</dbReference>
<organism evidence="11 12">
    <name type="scientific">Cytobacillus oceanisediminis 2691</name>
    <dbReference type="NCBI Taxonomy" id="1196031"/>
    <lineage>
        <taxon>Bacteria</taxon>
        <taxon>Bacillati</taxon>
        <taxon>Bacillota</taxon>
        <taxon>Bacilli</taxon>
        <taxon>Bacillales</taxon>
        <taxon>Bacillaceae</taxon>
        <taxon>Cytobacillus</taxon>
    </lineage>
</organism>
<dbReference type="InterPro" id="IPR014001">
    <property type="entry name" value="Helicase_ATP-bd"/>
</dbReference>
<dbReference type="HAMAP" id="MF_01494">
    <property type="entry name" value="DEAD_helicase_CshB"/>
    <property type="match status" value="1"/>
</dbReference>
<dbReference type="GO" id="GO:0033592">
    <property type="term" value="F:RNA strand annealing activity"/>
    <property type="evidence" value="ECO:0007669"/>
    <property type="project" value="TreeGrafter"/>
</dbReference>
<feature type="domain" description="DEAD-box RNA helicase Q" evidence="10">
    <location>
        <begin position="4"/>
        <end position="32"/>
    </location>
</feature>
<dbReference type="GO" id="GO:0005524">
    <property type="term" value="F:ATP binding"/>
    <property type="evidence" value="ECO:0007669"/>
    <property type="project" value="UniProtKB-UniRule"/>
</dbReference>
<keyword evidence="5" id="KW-0346">Stress response</keyword>
<dbReference type="eggNOG" id="COG0513">
    <property type="taxonomic scope" value="Bacteria"/>
</dbReference>
<comment type="catalytic activity">
    <reaction evidence="5">
        <text>ATP + H2O = ADP + phosphate + H(+)</text>
        <dbReference type="Rhea" id="RHEA:13065"/>
        <dbReference type="ChEBI" id="CHEBI:15377"/>
        <dbReference type="ChEBI" id="CHEBI:15378"/>
        <dbReference type="ChEBI" id="CHEBI:30616"/>
        <dbReference type="ChEBI" id="CHEBI:43474"/>
        <dbReference type="ChEBI" id="CHEBI:456216"/>
        <dbReference type="EC" id="3.6.4.13"/>
    </reaction>
</comment>
<dbReference type="GO" id="GO:0005840">
    <property type="term" value="C:ribosome"/>
    <property type="evidence" value="ECO:0007669"/>
    <property type="project" value="TreeGrafter"/>
</dbReference>
<dbReference type="InterPro" id="IPR014014">
    <property type="entry name" value="RNA_helicase_DEAD_Q_motif"/>
</dbReference>
<feature type="compositionally biased region" description="Basic and acidic residues" evidence="7">
    <location>
        <begin position="392"/>
        <end position="401"/>
    </location>
</feature>
<evidence type="ECO:0000259" key="8">
    <source>
        <dbReference type="PROSITE" id="PS51192"/>
    </source>
</evidence>
<dbReference type="InterPro" id="IPR050547">
    <property type="entry name" value="DEAD_box_RNA_helicases"/>
</dbReference>
<comment type="subcellular location">
    <subcellularLocation>
        <location evidence="5">Cytoplasm</location>
    </subcellularLocation>
</comment>
<evidence type="ECO:0000256" key="6">
    <source>
        <dbReference type="PROSITE-ProRule" id="PRU00552"/>
    </source>
</evidence>
<dbReference type="GO" id="GO:0016887">
    <property type="term" value="F:ATP hydrolysis activity"/>
    <property type="evidence" value="ECO:0007669"/>
    <property type="project" value="RHEA"/>
</dbReference>
<evidence type="ECO:0000256" key="7">
    <source>
        <dbReference type="SAM" id="MobiDB-lite"/>
    </source>
</evidence>
<dbReference type="AlphaFoldDB" id="A0A160MF57"/>
<sequence length="436" mass="50081">MNETKFDRFNLKPFIIEAVKDFGFFEPTEIQERMIPAVLKGESAIGQSQTGTGKTHSYVLPILQKVDPSRQEVQAIITAPTRELANQIYHEILKVTEHCPEGEEITARCYIGGTDKQRTIEKLKRQPHVVVGTPGRINDLVKEQALFVHTAEILIVDEADLMLDMGFIEDVDQIAARMPEKLQMLVFSATIPEKLKPFLKKYMENPKYVHVEPKQAAAANIEHWLLPSRHRNKVELVYQALTSLNPYLAIVFTNTKKKADEVADGLISKGLKVGRIHGDLNPRERKKMMKQILDLEFQYIVATDLAARGIDIQGISHVINYELPTDLDFYIHRVGRTARAGFSGIAVTVYETSDEDALNRLEKMGLEFQHKDLQKGEWTDLDNRNKRKTRQKQTDDIDKKAASLVKKPKKVKPGYKKKMKWEMDKIKKRERRIKRK</sequence>
<evidence type="ECO:0000259" key="9">
    <source>
        <dbReference type="PROSITE" id="PS51194"/>
    </source>
</evidence>
<dbReference type="InterPro" id="IPR027417">
    <property type="entry name" value="P-loop_NTPase"/>
</dbReference>
<dbReference type="CDD" id="cd00268">
    <property type="entry name" value="DEADc"/>
    <property type="match status" value="1"/>
</dbReference>
<keyword evidence="3 5" id="KW-0347">Helicase</keyword>
<dbReference type="EMBL" id="CP015506">
    <property type="protein sequence ID" value="AND41534.1"/>
    <property type="molecule type" value="Genomic_DNA"/>
</dbReference>
<dbReference type="InterPro" id="IPR011545">
    <property type="entry name" value="DEAD/DEAH_box_helicase_dom"/>
</dbReference>
<dbReference type="RefSeq" id="WP_019382851.1">
    <property type="nucleotide sequence ID" value="NZ_CP015506.1"/>
</dbReference>
<dbReference type="PROSITE" id="PS51195">
    <property type="entry name" value="Q_MOTIF"/>
    <property type="match status" value="1"/>
</dbReference>
<dbReference type="EC" id="3.6.4.13" evidence="5"/>
<dbReference type="GO" id="GO:0005829">
    <property type="term" value="C:cytosol"/>
    <property type="evidence" value="ECO:0007669"/>
    <property type="project" value="TreeGrafter"/>
</dbReference>
<name>A0A160MF57_9BACI</name>
<dbReference type="SMART" id="SM00487">
    <property type="entry name" value="DEXDc"/>
    <property type="match status" value="1"/>
</dbReference>
<dbReference type="CDD" id="cd18787">
    <property type="entry name" value="SF2_C_DEAD"/>
    <property type="match status" value="1"/>
</dbReference>
<proteinExistence type="inferred from homology"/>
<keyword evidence="5" id="KW-0694">RNA-binding</keyword>
<evidence type="ECO:0000259" key="10">
    <source>
        <dbReference type="PROSITE" id="PS51195"/>
    </source>
</evidence>
<keyword evidence="2 5" id="KW-0378">Hydrolase</keyword>
<comment type="similarity">
    <text evidence="5">Belongs to the DEAD box helicase family. CshB subfamily.</text>
</comment>
<protein>
    <recommendedName>
        <fullName evidence="5">DEAD-box ATP-dependent RNA helicase CshB</fullName>
        <ecNumber evidence="5">3.6.4.13</ecNumber>
    </recommendedName>
</protein>
<comment type="function">
    <text evidence="5">Probable DEAD-box RNA helicase. May work in conjunction with the cold shock proteins to ensure proper initiation of transcription at low and optimal temperatures.</text>
</comment>
<feature type="domain" description="Helicase C-terminal" evidence="9">
    <location>
        <begin position="236"/>
        <end position="387"/>
    </location>
</feature>
<evidence type="ECO:0000313" key="11">
    <source>
        <dbReference type="EMBL" id="AND41534.1"/>
    </source>
</evidence>
<evidence type="ECO:0000256" key="3">
    <source>
        <dbReference type="ARBA" id="ARBA00022806"/>
    </source>
</evidence>
<evidence type="ECO:0000256" key="2">
    <source>
        <dbReference type="ARBA" id="ARBA00022801"/>
    </source>
</evidence>
<dbReference type="PANTHER" id="PTHR47963">
    <property type="entry name" value="DEAD-BOX ATP-DEPENDENT RNA HELICASE 47, MITOCHONDRIAL"/>
    <property type="match status" value="1"/>
</dbReference>
<dbReference type="KEGG" id="bon:A361_21010"/>
<dbReference type="GO" id="GO:0009409">
    <property type="term" value="P:response to cold"/>
    <property type="evidence" value="ECO:0007669"/>
    <property type="project" value="InterPro"/>
</dbReference>
<dbReference type="Gene3D" id="3.40.50.300">
    <property type="entry name" value="P-loop containing nucleotide triphosphate hydrolases"/>
    <property type="match status" value="2"/>
</dbReference>
<dbReference type="GO" id="GO:0003724">
    <property type="term" value="F:RNA helicase activity"/>
    <property type="evidence" value="ECO:0007669"/>
    <property type="project" value="UniProtKB-UniRule"/>
</dbReference>